<accession>A0A158ADQ3</accession>
<dbReference type="STRING" id="1777140.AWB79_02232"/>
<comment type="caution">
    <text evidence="1">The sequence shown here is derived from an EMBL/GenBank/DDBJ whole genome shotgun (WGS) entry which is preliminary data.</text>
</comment>
<keyword evidence="2" id="KW-1185">Reference proteome</keyword>
<evidence type="ECO:0000313" key="2">
    <source>
        <dbReference type="Proteomes" id="UP000054851"/>
    </source>
</evidence>
<dbReference type="Proteomes" id="UP000054851">
    <property type="component" value="Unassembled WGS sequence"/>
</dbReference>
<dbReference type="EMBL" id="FCOA02000005">
    <property type="protein sequence ID" value="SAK55880.1"/>
    <property type="molecule type" value="Genomic_DNA"/>
</dbReference>
<gene>
    <name evidence="1" type="ORF">AWB79_02232</name>
</gene>
<organism evidence="1 2">
    <name type="scientific">Caballeronia hypogeia</name>
    <dbReference type="NCBI Taxonomy" id="1777140"/>
    <lineage>
        <taxon>Bacteria</taxon>
        <taxon>Pseudomonadati</taxon>
        <taxon>Pseudomonadota</taxon>
        <taxon>Betaproteobacteria</taxon>
        <taxon>Burkholderiales</taxon>
        <taxon>Burkholderiaceae</taxon>
        <taxon>Caballeronia</taxon>
    </lineage>
</organism>
<reference evidence="1" key="1">
    <citation type="submission" date="2016-01" db="EMBL/GenBank/DDBJ databases">
        <authorList>
            <person name="Peeters C."/>
        </authorList>
    </citation>
    <scope>NUCLEOTIDE SEQUENCE</scope>
    <source>
        <strain evidence="1">LMG 29322</strain>
    </source>
</reference>
<protein>
    <submittedName>
        <fullName evidence="1">Uncharacterized protein</fullName>
    </submittedName>
</protein>
<dbReference type="AlphaFoldDB" id="A0A158ADQ3"/>
<proteinExistence type="predicted"/>
<sequence>MRDPRLLPLERSGSFVEPIMDTTRAVSAIGTSQDMHETPETFPFGV</sequence>
<name>A0A158ADQ3_9BURK</name>
<evidence type="ECO:0000313" key="1">
    <source>
        <dbReference type="EMBL" id="SAK55880.1"/>
    </source>
</evidence>